<dbReference type="AlphaFoldDB" id="A0A382BJ10"/>
<dbReference type="InterPro" id="IPR036397">
    <property type="entry name" value="RNaseH_sf"/>
</dbReference>
<dbReference type="GO" id="GO:0015074">
    <property type="term" value="P:DNA integration"/>
    <property type="evidence" value="ECO:0007669"/>
    <property type="project" value="InterPro"/>
</dbReference>
<dbReference type="PANTHER" id="PTHR47515">
    <property type="entry name" value="LOW CALCIUM RESPONSE LOCUS PROTEIN T"/>
    <property type="match status" value="1"/>
</dbReference>
<evidence type="ECO:0000259" key="1">
    <source>
        <dbReference type="PROSITE" id="PS50994"/>
    </source>
</evidence>
<evidence type="ECO:0000313" key="2">
    <source>
        <dbReference type="EMBL" id="SVB13664.1"/>
    </source>
</evidence>
<dbReference type="SUPFAM" id="SSF53098">
    <property type="entry name" value="Ribonuclease H-like"/>
    <property type="match status" value="1"/>
</dbReference>
<accession>A0A382BJ10</accession>
<dbReference type="NCBIfam" id="NF033516">
    <property type="entry name" value="transpos_IS3"/>
    <property type="match status" value="1"/>
</dbReference>
<dbReference type="GO" id="GO:0003676">
    <property type="term" value="F:nucleic acid binding"/>
    <property type="evidence" value="ECO:0007669"/>
    <property type="project" value="InterPro"/>
</dbReference>
<organism evidence="2">
    <name type="scientific">marine metagenome</name>
    <dbReference type="NCBI Taxonomy" id="408172"/>
    <lineage>
        <taxon>unclassified sequences</taxon>
        <taxon>metagenomes</taxon>
        <taxon>ecological metagenomes</taxon>
    </lineage>
</organism>
<feature type="domain" description="Integrase catalytic" evidence="1">
    <location>
        <begin position="88"/>
        <end position="249"/>
    </location>
</feature>
<dbReference type="InterPro" id="IPR048020">
    <property type="entry name" value="Transpos_IS3"/>
</dbReference>
<dbReference type="Gene3D" id="3.30.420.10">
    <property type="entry name" value="Ribonuclease H-like superfamily/Ribonuclease H"/>
    <property type="match status" value="1"/>
</dbReference>
<dbReference type="Pfam" id="PF13276">
    <property type="entry name" value="HTH_21"/>
    <property type="match status" value="1"/>
</dbReference>
<dbReference type="EMBL" id="UINC01029992">
    <property type="protein sequence ID" value="SVB13664.1"/>
    <property type="molecule type" value="Genomic_DNA"/>
</dbReference>
<dbReference type="InterPro" id="IPR012337">
    <property type="entry name" value="RNaseH-like_sf"/>
</dbReference>
<gene>
    <name evidence="2" type="ORF">METZ01_LOCUS166518</name>
</gene>
<sequence length="251" mass="29506">MIGLARSTLRYQTTPKDDDELRLALIRLAKQYGRYGYRKIAQLLRMEGWTVNHKKVERLWREEGLQLPQRHKRRKRLYHKDSSVIRLRPKHPNHIWSVDFVHDKLSSGRRYKMLTVLDEYTRQALCVAVATKMGHAEVLDALYPLFLKHGKPEYLRSDNGPEFIAGDFQTWLKKAGIKPIQIYPGSPWENGYNERFNGTLRREVLNAEWFSNLKQAQAVINNWIKQYNHVRPHQALNMRPPVPETVLQGGT</sequence>
<protein>
    <recommendedName>
        <fullName evidence="1">Integrase catalytic domain-containing protein</fullName>
    </recommendedName>
</protein>
<name>A0A382BJ10_9ZZZZ</name>
<dbReference type="PANTHER" id="PTHR47515:SF1">
    <property type="entry name" value="BLR2054 PROTEIN"/>
    <property type="match status" value="1"/>
</dbReference>
<dbReference type="Pfam" id="PF13683">
    <property type="entry name" value="rve_3"/>
    <property type="match status" value="1"/>
</dbReference>
<reference evidence="2" key="1">
    <citation type="submission" date="2018-05" db="EMBL/GenBank/DDBJ databases">
        <authorList>
            <person name="Lanie J.A."/>
            <person name="Ng W.-L."/>
            <person name="Kazmierczak K.M."/>
            <person name="Andrzejewski T.M."/>
            <person name="Davidsen T.M."/>
            <person name="Wayne K.J."/>
            <person name="Tettelin H."/>
            <person name="Glass J.I."/>
            <person name="Rusch D."/>
            <person name="Podicherti R."/>
            <person name="Tsui H.-C.T."/>
            <person name="Winkler M.E."/>
        </authorList>
    </citation>
    <scope>NUCLEOTIDE SEQUENCE</scope>
</reference>
<dbReference type="InterPro" id="IPR025948">
    <property type="entry name" value="HTH-like_dom"/>
</dbReference>
<dbReference type="PROSITE" id="PS50994">
    <property type="entry name" value="INTEGRASE"/>
    <property type="match status" value="1"/>
</dbReference>
<proteinExistence type="predicted"/>
<dbReference type="InterPro" id="IPR001584">
    <property type="entry name" value="Integrase_cat-core"/>
</dbReference>